<dbReference type="GO" id="GO:0004674">
    <property type="term" value="F:protein serine/threonine kinase activity"/>
    <property type="evidence" value="ECO:0007669"/>
    <property type="project" value="UniProtKB-KW"/>
</dbReference>
<keyword evidence="5" id="KW-0472">Membrane</keyword>
<organism evidence="7 8">
    <name type="scientific">Liquidambar formosana</name>
    <name type="common">Formosan gum</name>
    <dbReference type="NCBI Taxonomy" id="63359"/>
    <lineage>
        <taxon>Eukaryota</taxon>
        <taxon>Viridiplantae</taxon>
        <taxon>Streptophyta</taxon>
        <taxon>Embryophyta</taxon>
        <taxon>Tracheophyta</taxon>
        <taxon>Spermatophyta</taxon>
        <taxon>Magnoliopsida</taxon>
        <taxon>eudicotyledons</taxon>
        <taxon>Gunneridae</taxon>
        <taxon>Pentapetalae</taxon>
        <taxon>Saxifragales</taxon>
        <taxon>Altingiaceae</taxon>
        <taxon>Liquidambar</taxon>
    </lineage>
</organism>
<keyword evidence="1" id="KW-0418">Kinase</keyword>
<dbReference type="AlphaFoldDB" id="A0AAP0X3M7"/>
<keyword evidence="8" id="KW-1185">Reference proteome</keyword>
<comment type="caution">
    <text evidence="7">The sequence shown here is derived from an EMBL/GenBank/DDBJ whole genome shotgun (WGS) entry which is preliminary data.</text>
</comment>
<evidence type="ECO:0000256" key="4">
    <source>
        <dbReference type="PROSITE-ProRule" id="PRU10141"/>
    </source>
</evidence>
<dbReference type="Pfam" id="PF19160">
    <property type="entry name" value="SPARK"/>
    <property type="match status" value="3"/>
</dbReference>
<feature type="domain" description="Protein kinase" evidence="6">
    <location>
        <begin position="721"/>
        <end position="820"/>
    </location>
</feature>
<dbReference type="PROSITE" id="PS50011">
    <property type="entry name" value="PROTEIN_KINASE_DOM"/>
    <property type="match status" value="1"/>
</dbReference>
<dbReference type="InterPro" id="IPR017441">
    <property type="entry name" value="Protein_kinase_ATP_BS"/>
</dbReference>
<dbReference type="EMBL" id="JBBPBK010000001">
    <property type="protein sequence ID" value="KAK9292329.1"/>
    <property type="molecule type" value="Genomic_DNA"/>
</dbReference>
<keyword evidence="5" id="KW-0812">Transmembrane</keyword>
<evidence type="ECO:0000313" key="8">
    <source>
        <dbReference type="Proteomes" id="UP001415857"/>
    </source>
</evidence>
<reference evidence="7 8" key="1">
    <citation type="journal article" date="2024" name="Plant J.">
        <title>Genome sequences and population genomics reveal climatic adaptation and genomic divergence between two closely related sweetgum species.</title>
        <authorList>
            <person name="Xu W.Q."/>
            <person name="Ren C.Q."/>
            <person name="Zhang X.Y."/>
            <person name="Comes H.P."/>
            <person name="Liu X.H."/>
            <person name="Li Y.G."/>
            <person name="Kettle C.J."/>
            <person name="Jalonen R."/>
            <person name="Gaisberger H."/>
            <person name="Ma Y.Z."/>
            <person name="Qiu Y.X."/>
        </authorList>
    </citation>
    <scope>NUCLEOTIDE SEQUENCE [LARGE SCALE GENOMIC DNA]</scope>
    <source>
        <strain evidence="7">Hangzhou</strain>
    </source>
</reference>
<dbReference type="InterPro" id="IPR043891">
    <property type="entry name" value="SPARK"/>
</dbReference>
<dbReference type="PANTHER" id="PTHR47989">
    <property type="entry name" value="OS01G0750732 PROTEIN"/>
    <property type="match status" value="1"/>
</dbReference>
<dbReference type="Gene3D" id="3.30.200.20">
    <property type="entry name" value="Phosphorylase Kinase, domain 1"/>
    <property type="match status" value="2"/>
</dbReference>
<evidence type="ECO:0000256" key="5">
    <source>
        <dbReference type="SAM" id="Phobius"/>
    </source>
</evidence>
<dbReference type="GO" id="GO:0005524">
    <property type="term" value="F:ATP binding"/>
    <property type="evidence" value="ECO:0007669"/>
    <property type="project" value="UniProtKB-UniRule"/>
</dbReference>
<dbReference type="FunFam" id="3.30.200.20:FF:000390">
    <property type="entry name" value="probable LRR receptor-like serine/threonine-protein kinase RKF3"/>
    <property type="match status" value="2"/>
</dbReference>
<gene>
    <name evidence="7" type="ORF">L1049_020295</name>
</gene>
<name>A0AAP0X3M7_LIQFO</name>
<dbReference type="Pfam" id="PF07714">
    <property type="entry name" value="PK_Tyr_Ser-Thr"/>
    <property type="match status" value="2"/>
</dbReference>
<accession>A0AAP0X3M7</accession>
<dbReference type="PROSITE" id="PS00107">
    <property type="entry name" value="PROTEIN_KINASE_ATP"/>
    <property type="match status" value="1"/>
</dbReference>
<evidence type="ECO:0000256" key="1">
    <source>
        <dbReference type="ARBA" id="ARBA00022527"/>
    </source>
</evidence>
<evidence type="ECO:0000313" key="7">
    <source>
        <dbReference type="EMBL" id="KAK9292329.1"/>
    </source>
</evidence>
<keyword evidence="2 4" id="KW-0547">Nucleotide-binding</keyword>
<dbReference type="Proteomes" id="UP001415857">
    <property type="component" value="Unassembled WGS sequence"/>
</dbReference>
<evidence type="ECO:0000259" key="6">
    <source>
        <dbReference type="PROSITE" id="PS50011"/>
    </source>
</evidence>
<sequence>MLEGIRLAQYEYLRTTGFFLSPNVTEVCWDSYQVLVDEFIPGFDIQLTCGFDTSLMSEGCVNITSRWQFESLIPESILQEVRHSCNRSLEDAATCLCNIRRRKEESSGSKILILSEANSFNHVVTLTGDNAIYLCQFICILFWKLGLGFSFSGFILSIANGEEISPNKLAEASCPMDFDFLRKLVLESGPRSSFIDISSQCRYILEGMRLVRSQYLRTDGYFLPPSNASKACWDSYGILISQLVRNFDIRSACGYHPEWVSEGCMNIRSRSEFETLVPEPAMREIRSNCKKSLHNSSHCAFCTNTLSSIEASYFAGPKIQNASDCARYPFMYAAALVNPFGPADRATAKCLFSLEFFPRPSNTKQRRIVTSGLTVGCAIMGFLGVFAAAWFLWALHKKMERKKKDFAKIELSSVSMLGSISGSKSLVRFKYEEIKEATLNFSRENIIGKGRYGNVYKGALLDGSEVALKRFKNCSAFEDATFAHEVEVIASVKHVNLVALRGYCTATIPMEGHQRIIAVGYVFSGFTLSIASGENISYKNPACPLDLDVLRNLILDSTQRPTFLDVPSQCRYIFEGMCLIRSEYLRTNGYFLLPSNASKACWASYRILVSQWLLWLIGLDQLIERLPSVCSRLNFCCHRSSSSVLRRRIVVCSVLIGCAIVFLGVFVAVWFLWAVHKEWEGRKRSLAKVGAGLFSRLRSIHGSTSSVRFKYEEIKQATQNFSRKNIIGIGRYGNVYKGILPDGSEVAIKRFKNCSAFGDATFANEVEVIASVKHVNLLALRGYCTAAIPVEGHQRIILICSVNSAYFVLHLWNSDCREKI</sequence>
<evidence type="ECO:0000256" key="3">
    <source>
        <dbReference type="ARBA" id="ARBA00022840"/>
    </source>
</evidence>
<proteinExistence type="predicted"/>
<feature type="binding site" evidence="4">
    <location>
        <position position="749"/>
    </location>
    <ligand>
        <name>ATP</name>
        <dbReference type="ChEBI" id="CHEBI:30616"/>
    </ligand>
</feature>
<dbReference type="InterPro" id="IPR011009">
    <property type="entry name" value="Kinase-like_dom_sf"/>
</dbReference>
<feature type="transmembrane region" description="Helical" evidence="5">
    <location>
        <begin position="649"/>
        <end position="673"/>
    </location>
</feature>
<keyword evidence="5" id="KW-1133">Transmembrane helix</keyword>
<dbReference type="SUPFAM" id="SSF56112">
    <property type="entry name" value="Protein kinase-like (PK-like)"/>
    <property type="match status" value="2"/>
</dbReference>
<dbReference type="InterPro" id="IPR000719">
    <property type="entry name" value="Prot_kinase_dom"/>
</dbReference>
<keyword evidence="1" id="KW-0723">Serine/threonine-protein kinase</keyword>
<dbReference type="InterPro" id="IPR001245">
    <property type="entry name" value="Ser-Thr/Tyr_kinase_cat_dom"/>
</dbReference>
<evidence type="ECO:0000256" key="2">
    <source>
        <dbReference type="ARBA" id="ARBA00022741"/>
    </source>
</evidence>
<protein>
    <recommendedName>
        <fullName evidence="6">Protein kinase domain-containing protein</fullName>
    </recommendedName>
</protein>
<feature type="transmembrane region" description="Helical" evidence="5">
    <location>
        <begin position="368"/>
        <end position="395"/>
    </location>
</feature>
<keyword evidence="3 4" id="KW-0067">ATP-binding</keyword>
<dbReference type="PANTHER" id="PTHR47989:SF62">
    <property type="entry name" value="OS05G0423500 PROTEIN"/>
    <property type="match status" value="1"/>
</dbReference>
<keyword evidence="1" id="KW-0808">Transferase</keyword>